<keyword evidence="1 5" id="KW-0963">Cytoplasm</keyword>
<evidence type="ECO:0000256" key="7">
    <source>
        <dbReference type="SAM" id="MobiDB-lite"/>
    </source>
</evidence>
<reference evidence="9 10" key="1">
    <citation type="submission" date="2014-05" db="EMBL/GenBank/DDBJ databases">
        <title>Draft genome sequence of a rare smut relative, Tilletiaria anomala UBC 951.</title>
        <authorList>
            <consortium name="DOE Joint Genome Institute"/>
            <person name="Toome M."/>
            <person name="Kuo A."/>
            <person name="Henrissat B."/>
            <person name="Lipzen A."/>
            <person name="Tritt A."/>
            <person name="Yoshinaga Y."/>
            <person name="Zane M."/>
            <person name="Barry K."/>
            <person name="Grigoriev I.V."/>
            <person name="Spatafora J.W."/>
            <person name="Aimea M.C."/>
        </authorList>
    </citation>
    <scope>NUCLEOTIDE SEQUENCE [LARGE SCALE GENOMIC DNA]</scope>
    <source>
        <strain evidence="9 10">UBC 951</strain>
    </source>
</reference>
<dbReference type="InParanoid" id="A0A066VS01"/>
<dbReference type="OrthoDB" id="639027at2759"/>
<comment type="similarity">
    <text evidence="5">Belongs to the eIF-3 subunit G family.</text>
</comment>
<evidence type="ECO:0000256" key="1">
    <source>
        <dbReference type="ARBA" id="ARBA00022490"/>
    </source>
</evidence>
<dbReference type="GO" id="GO:0005852">
    <property type="term" value="C:eukaryotic translation initiation factor 3 complex"/>
    <property type="evidence" value="ECO:0007669"/>
    <property type="project" value="UniProtKB-UniRule"/>
</dbReference>
<dbReference type="InterPro" id="IPR012677">
    <property type="entry name" value="Nucleotide-bd_a/b_plait_sf"/>
</dbReference>
<dbReference type="SMART" id="SM00360">
    <property type="entry name" value="RRM"/>
    <property type="match status" value="1"/>
</dbReference>
<organism evidence="9 10">
    <name type="scientific">Tilletiaria anomala (strain ATCC 24038 / CBS 436.72 / UBC 951)</name>
    <dbReference type="NCBI Taxonomy" id="1037660"/>
    <lineage>
        <taxon>Eukaryota</taxon>
        <taxon>Fungi</taxon>
        <taxon>Dikarya</taxon>
        <taxon>Basidiomycota</taxon>
        <taxon>Ustilaginomycotina</taxon>
        <taxon>Exobasidiomycetes</taxon>
        <taxon>Georgefischeriales</taxon>
        <taxon>Tilletiariaceae</taxon>
        <taxon>Tilletiaria</taxon>
    </lineage>
</organism>
<comment type="subunit">
    <text evidence="5">Component of the eukaryotic translation initiation factor 3 (eIF-3) complex.</text>
</comment>
<dbReference type="HAMAP" id="MF_03006">
    <property type="entry name" value="eIF3g"/>
    <property type="match status" value="1"/>
</dbReference>
<feature type="region of interest" description="Disordered" evidence="7">
    <location>
        <begin position="1"/>
        <end position="56"/>
    </location>
</feature>
<evidence type="ECO:0000256" key="3">
    <source>
        <dbReference type="ARBA" id="ARBA00022884"/>
    </source>
</evidence>
<dbReference type="STRING" id="1037660.A0A066VS01"/>
<sequence>MSAAVAAPPSAGFSKALDWADEEDHQQQQQQQQQQQRPTAGKGSQLVEEKGEGNGIKVVVEYRTNEDGKQIKVTRRVRRTLIRTQVNQASVARQSWSKFGKEKGNPPGPHMATTTIGENVQLKLSAGGAGKSKEPEVSPEDKMKQELAGKKIQCRTCKGDHFTSRCPYKDTLGAITGEGDGEGDGSATPDAALVDPSNPAVAASSLAFAARGGGTGGKYVPPSLRDGAKTGERMGSSMNRDELPTLRVTNLSEDVQDEDMRDLFGRFGRIARLYVGRDRDTGLGRGFAFVSFEYREDADRARQRIDGMGYDNLVLRCAWSEPRGERPA</sequence>
<dbReference type="InterPro" id="IPR000504">
    <property type="entry name" value="RRM_dom"/>
</dbReference>
<accession>A0A066VS01</accession>
<evidence type="ECO:0000313" key="10">
    <source>
        <dbReference type="Proteomes" id="UP000027361"/>
    </source>
</evidence>
<dbReference type="PANTHER" id="PTHR10352">
    <property type="entry name" value="EUKARYOTIC TRANSLATION INITIATION FACTOR 3 SUBUNIT G"/>
    <property type="match status" value="1"/>
</dbReference>
<name>A0A066VS01_TILAU</name>
<evidence type="ECO:0000256" key="5">
    <source>
        <dbReference type="HAMAP-Rule" id="MF_03006"/>
    </source>
</evidence>
<dbReference type="InterPro" id="IPR035979">
    <property type="entry name" value="RBD_domain_sf"/>
</dbReference>
<dbReference type="GeneID" id="25264588"/>
<proteinExistence type="inferred from homology"/>
<evidence type="ECO:0000313" key="9">
    <source>
        <dbReference type="EMBL" id="KDN44497.1"/>
    </source>
</evidence>
<dbReference type="AlphaFoldDB" id="A0A066VS01"/>
<dbReference type="CDD" id="cd12933">
    <property type="entry name" value="eIF3G"/>
    <property type="match status" value="1"/>
</dbReference>
<dbReference type="RefSeq" id="XP_013242771.1">
    <property type="nucleotide sequence ID" value="XM_013387317.1"/>
</dbReference>
<dbReference type="Pfam" id="PF12353">
    <property type="entry name" value="eIF3g"/>
    <property type="match status" value="1"/>
</dbReference>
<comment type="caution">
    <text evidence="9">The sequence shown here is derived from an EMBL/GenBank/DDBJ whole genome shotgun (WGS) entry which is preliminary data.</text>
</comment>
<dbReference type="GO" id="GO:0003723">
    <property type="term" value="F:RNA binding"/>
    <property type="evidence" value="ECO:0007669"/>
    <property type="project" value="UniProtKB-UniRule"/>
</dbReference>
<dbReference type="GO" id="GO:0001732">
    <property type="term" value="P:formation of cytoplasmic translation initiation complex"/>
    <property type="evidence" value="ECO:0007669"/>
    <property type="project" value="UniProtKB-UniRule"/>
</dbReference>
<dbReference type="FunCoup" id="A0A066VS01">
    <property type="interactions" value="525"/>
</dbReference>
<feature type="domain" description="RRM" evidence="8">
    <location>
        <begin position="244"/>
        <end position="322"/>
    </location>
</feature>
<feature type="compositionally biased region" description="Low complexity" evidence="7">
    <location>
        <begin position="27"/>
        <end position="36"/>
    </location>
</feature>
<keyword evidence="2 5" id="KW-0396">Initiation factor</keyword>
<dbReference type="SUPFAM" id="SSF54928">
    <property type="entry name" value="RNA-binding domain, RBD"/>
    <property type="match status" value="1"/>
</dbReference>
<dbReference type="InterPro" id="IPR024675">
    <property type="entry name" value="eIF3g_N"/>
</dbReference>
<dbReference type="GO" id="GO:0016282">
    <property type="term" value="C:eukaryotic 43S preinitiation complex"/>
    <property type="evidence" value="ECO:0007669"/>
    <property type="project" value="UniProtKB-UniRule"/>
</dbReference>
<dbReference type="PIRSF" id="PIRSF037949">
    <property type="entry name" value="Transl_init_eIF-3_RNA-bind"/>
    <property type="match status" value="1"/>
</dbReference>
<dbReference type="Proteomes" id="UP000027361">
    <property type="component" value="Unassembled WGS sequence"/>
</dbReference>
<keyword evidence="10" id="KW-1185">Reference proteome</keyword>
<evidence type="ECO:0000259" key="8">
    <source>
        <dbReference type="PROSITE" id="PS50102"/>
    </source>
</evidence>
<gene>
    <name evidence="5" type="primary">TIF35</name>
    <name evidence="9" type="ORF">K437DRAFT_257018</name>
</gene>
<dbReference type="CDD" id="cd12408">
    <property type="entry name" value="RRM_eIF3G_like"/>
    <property type="match status" value="1"/>
</dbReference>
<dbReference type="InterPro" id="IPR017334">
    <property type="entry name" value="eIF3_g"/>
</dbReference>
<comment type="function">
    <text evidence="5">RNA-binding component of the eukaryotic translation initiation factor 3 (eIF-3) complex, which is involved in protein synthesis of a specialized repertoire of mRNAs and, together with other initiation factors, stimulates binding of mRNA and methionyl-tRNAi to the 40S ribosome. The eIF-3 complex specifically targets and initiates translation of a subset of mRNAs involved in cell proliferation. This subunit can bind 18S rRNA.</text>
</comment>
<protein>
    <recommendedName>
        <fullName evidence="5">Eukaryotic translation initiation factor 3 subunit G</fullName>
        <shortName evidence="5">eIF3g</shortName>
    </recommendedName>
    <alternativeName>
        <fullName evidence="5">Eukaryotic translation initiation factor 3 RNA-binding subunit</fullName>
        <shortName evidence="5">eIF-3 RNA-binding subunit</shortName>
    </alternativeName>
    <alternativeName>
        <fullName evidence="5">Translation initiation factor eIF3 p33 subunit homolog</fullName>
        <shortName evidence="5">eIF3 p33 homolog</shortName>
    </alternativeName>
</protein>
<evidence type="ECO:0000256" key="6">
    <source>
        <dbReference type="PROSITE-ProRule" id="PRU00176"/>
    </source>
</evidence>
<dbReference type="PROSITE" id="PS50102">
    <property type="entry name" value="RRM"/>
    <property type="match status" value="1"/>
</dbReference>
<dbReference type="Pfam" id="PF00076">
    <property type="entry name" value="RRM_1"/>
    <property type="match status" value="1"/>
</dbReference>
<dbReference type="HOGENOM" id="CLU_034595_0_0_1"/>
<dbReference type="GO" id="GO:0003743">
    <property type="term" value="F:translation initiation factor activity"/>
    <property type="evidence" value="ECO:0007669"/>
    <property type="project" value="UniProtKB-UniRule"/>
</dbReference>
<evidence type="ECO:0000256" key="4">
    <source>
        <dbReference type="ARBA" id="ARBA00022917"/>
    </source>
</evidence>
<comment type="subcellular location">
    <subcellularLocation>
        <location evidence="5">Cytoplasm</location>
    </subcellularLocation>
</comment>
<dbReference type="FunFam" id="3.30.70.330:FF:000657">
    <property type="entry name" value="Eukaryotic translation initiation factor 3 subunit G"/>
    <property type="match status" value="1"/>
</dbReference>
<dbReference type="OMA" id="ICQGDHF"/>
<dbReference type="InterPro" id="IPR034240">
    <property type="entry name" value="eIF3G_RRM"/>
</dbReference>
<keyword evidence="4 5" id="KW-0648">Protein biosynthesis</keyword>
<dbReference type="Gene3D" id="3.30.70.330">
    <property type="match status" value="1"/>
</dbReference>
<keyword evidence="3 6" id="KW-0694">RNA-binding</keyword>
<dbReference type="EMBL" id="JMSN01000051">
    <property type="protein sequence ID" value="KDN44497.1"/>
    <property type="molecule type" value="Genomic_DNA"/>
</dbReference>
<dbReference type="GO" id="GO:0033290">
    <property type="term" value="C:eukaryotic 48S preinitiation complex"/>
    <property type="evidence" value="ECO:0007669"/>
    <property type="project" value="UniProtKB-UniRule"/>
</dbReference>
<evidence type="ECO:0000256" key="2">
    <source>
        <dbReference type="ARBA" id="ARBA00022540"/>
    </source>
</evidence>